<dbReference type="AlphaFoldDB" id="S7RPT1"/>
<dbReference type="Proteomes" id="UP000030669">
    <property type="component" value="Unassembled WGS sequence"/>
</dbReference>
<dbReference type="GeneID" id="19309587"/>
<protein>
    <recommendedName>
        <fullName evidence="3">F-box domain-containing protein</fullName>
    </recommendedName>
</protein>
<dbReference type="OrthoDB" id="3041043at2759"/>
<dbReference type="RefSeq" id="XP_007867118.1">
    <property type="nucleotide sequence ID" value="XM_007868927.1"/>
</dbReference>
<evidence type="ECO:0008006" key="3">
    <source>
        <dbReference type="Google" id="ProtNLM"/>
    </source>
</evidence>
<dbReference type="KEGG" id="gtr:GLOTRDRAFT_94274"/>
<accession>S7RPT1</accession>
<evidence type="ECO:0000313" key="2">
    <source>
        <dbReference type="Proteomes" id="UP000030669"/>
    </source>
</evidence>
<dbReference type="OMA" id="HWISEIT"/>
<reference evidence="1 2" key="1">
    <citation type="journal article" date="2012" name="Science">
        <title>The Paleozoic origin of enzymatic lignin decomposition reconstructed from 31 fungal genomes.</title>
        <authorList>
            <person name="Floudas D."/>
            <person name="Binder M."/>
            <person name="Riley R."/>
            <person name="Barry K."/>
            <person name="Blanchette R.A."/>
            <person name="Henrissat B."/>
            <person name="Martinez A.T."/>
            <person name="Otillar R."/>
            <person name="Spatafora J.W."/>
            <person name="Yadav J.S."/>
            <person name="Aerts A."/>
            <person name="Benoit I."/>
            <person name="Boyd A."/>
            <person name="Carlson A."/>
            <person name="Copeland A."/>
            <person name="Coutinho P.M."/>
            <person name="de Vries R.P."/>
            <person name="Ferreira P."/>
            <person name="Findley K."/>
            <person name="Foster B."/>
            <person name="Gaskell J."/>
            <person name="Glotzer D."/>
            <person name="Gorecki P."/>
            <person name="Heitman J."/>
            <person name="Hesse C."/>
            <person name="Hori C."/>
            <person name="Igarashi K."/>
            <person name="Jurgens J.A."/>
            <person name="Kallen N."/>
            <person name="Kersten P."/>
            <person name="Kohler A."/>
            <person name="Kuees U."/>
            <person name="Kumar T.K.A."/>
            <person name="Kuo A."/>
            <person name="LaButti K."/>
            <person name="Larrondo L.F."/>
            <person name="Lindquist E."/>
            <person name="Ling A."/>
            <person name="Lombard V."/>
            <person name="Lucas S."/>
            <person name="Lundell T."/>
            <person name="Martin R."/>
            <person name="McLaughlin D.J."/>
            <person name="Morgenstern I."/>
            <person name="Morin E."/>
            <person name="Murat C."/>
            <person name="Nagy L.G."/>
            <person name="Nolan M."/>
            <person name="Ohm R.A."/>
            <person name="Patyshakuliyeva A."/>
            <person name="Rokas A."/>
            <person name="Ruiz-Duenas F.J."/>
            <person name="Sabat G."/>
            <person name="Salamov A."/>
            <person name="Samejima M."/>
            <person name="Schmutz J."/>
            <person name="Slot J.C."/>
            <person name="St John F."/>
            <person name="Stenlid J."/>
            <person name="Sun H."/>
            <person name="Sun S."/>
            <person name="Syed K."/>
            <person name="Tsang A."/>
            <person name="Wiebenga A."/>
            <person name="Young D."/>
            <person name="Pisabarro A."/>
            <person name="Eastwood D.C."/>
            <person name="Martin F."/>
            <person name="Cullen D."/>
            <person name="Grigoriev I.V."/>
            <person name="Hibbett D.S."/>
        </authorList>
    </citation>
    <scope>NUCLEOTIDE SEQUENCE [LARGE SCALE GENOMIC DNA]</scope>
    <source>
        <strain evidence="1 2">ATCC 11539</strain>
    </source>
</reference>
<name>S7RPT1_GLOTA</name>
<gene>
    <name evidence="1" type="ORF">GLOTRDRAFT_94274</name>
</gene>
<evidence type="ECO:0000313" key="1">
    <source>
        <dbReference type="EMBL" id="EPQ54894.1"/>
    </source>
</evidence>
<sequence length="351" mass="39799">MAASIWDNLLSHYDLLLAVLDHCGPASLYNVAKTCRAYHATICSQSQLIWDINRHLLRYFSDPVAFRSLQARTATLISGSSALQFLDRTFYRGSDLNLYVYEDHAVEVCEWIMQDDYIYLLRPCQGPNIHAVMNAWPQPHLTWFGVREFIDLKRRSDGQRIQVVIACTSPMEIVLSFNSTCLLNIISADKAYSLYPTATFKHRRSLTCSRLWLGLQPRPLKCQERGWAVLNTLPKAEQQAVHSSFGAGRRSIDDRLTWVLPLGMTDISLRRAGVPSMKPLLEDPVRMTAWVVEYDRWNRAHLTCKGLKSAGLRYRCVAGTPLDAQFFVDCGKRCRAAIDRAGVALVPYSPA</sequence>
<proteinExistence type="predicted"/>
<keyword evidence="2" id="KW-1185">Reference proteome</keyword>
<organism evidence="1 2">
    <name type="scientific">Gloeophyllum trabeum (strain ATCC 11539 / FP-39264 / Madison 617)</name>
    <name type="common">Brown rot fungus</name>
    <dbReference type="NCBI Taxonomy" id="670483"/>
    <lineage>
        <taxon>Eukaryota</taxon>
        <taxon>Fungi</taxon>
        <taxon>Dikarya</taxon>
        <taxon>Basidiomycota</taxon>
        <taxon>Agaricomycotina</taxon>
        <taxon>Agaricomycetes</taxon>
        <taxon>Gloeophyllales</taxon>
        <taxon>Gloeophyllaceae</taxon>
        <taxon>Gloeophyllum</taxon>
    </lineage>
</organism>
<dbReference type="eggNOG" id="ENOG502S6I6">
    <property type="taxonomic scope" value="Eukaryota"/>
</dbReference>
<dbReference type="HOGENOM" id="CLU_036419_2_1_1"/>
<dbReference type="EMBL" id="KB469303">
    <property type="protein sequence ID" value="EPQ54894.1"/>
    <property type="molecule type" value="Genomic_DNA"/>
</dbReference>